<dbReference type="Proteomes" id="UP000232003">
    <property type="component" value="Chromosome"/>
</dbReference>
<organism evidence="1 2">
    <name type="scientific">Nostoc flagelliforme CCNUN1</name>
    <dbReference type="NCBI Taxonomy" id="2038116"/>
    <lineage>
        <taxon>Bacteria</taxon>
        <taxon>Bacillati</taxon>
        <taxon>Cyanobacteriota</taxon>
        <taxon>Cyanophyceae</taxon>
        <taxon>Nostocales</taxon>
        <taxon>Nostocaceae</taxon>
        <taxon>Nostoc</taxon>
    </lineage>
</organism>
<accession>A0A2K8SQW6</accession>
<keyword evidence="2" id="KW-1185">Reference proteome</keyword>
<dbReference type="AlphaFoldDB" id="A0A2K8SQW6"/>
<evidence type="ECO:0000313" key="2">
    <source>
        <dbReference type="Proteomes" id="UP000232003"/>
    </source>
</evidence>
<proteinExistence type="predicted"/>
<evidence type="ECO:0000313" key="1">
    <source>
        <dbReference type="EMBL" id="AUB37846.1"/>
    </source>
</evidence>
<sequence length="51" mass="5932">MLPCLSFVPYSPHPLCAFSDLKIKVLTQSEIQLIFSHGLDNDRDIQRHFIF</sequence>
<protein>
    <submittedName>
        <fullName evidence="1">Uncharacterized protein</fullName>
    </submittedName>
</protein>
<dbReference type="EMBL" id="CP024785">
    <property type="protein sequence ID" value="AUB37846.1"/>
    <property type="molecule type" value="Genomic_DNA"/>
</dbReference>
<name>A0A2K8SQW6_9NOSO</name>
<reference evidence="1 2" key="1">
    <citation type="submission" date="2017-11" db="EMBL/GenBank/DDBJ databases">
        <title>Complete genome of a free-living desiccation-tolerant cyanobacterium and its photosynthetic adaptation to extreme terrestrial habitat.</title>
        <authorList>
            <person name="Shang J."/>
        </authorList>
    </citation>
    <scope>NUCLEOTIDE SEQUENCE [LARGE SCALE GENOMIC DNA]</scope>
    <source>
        <strain evidence="1 2">CCNUN1</strain>
    </source>
</reference>
<gene>
    <name evidence="1" type="ORF">COO91_03798</name>
</gene>
<dbReference type="KEGG" id="nfl:COO91_03798"/>